<dbReference type="PROSITE" id="PS50931">
    <property type="entry name" value="HTH_LYSR"/>
    <property type="match status" value="1"/>
</dbReference>
<dbReference type="Gene3D" id="1.10.10.10">
    <property type="entry name" value="Winged helix-like DNA-binding domain superfamily/Winged helix DNA-binding domain"/>
    <property type="match status" value="1"/>
</dbReference>
<dbReference type="GO" id="GO:0003700">
    <property type="term" value="F:DNA-binding transcription factor activity"/>
    <property type="evidence" value="ECO:0007669"/>
    <property type="project" value="InterPro"/>
</dbReference>
<dbReference type="OrthoDB" id="9786526at2"/>
<dbReference type="PANTHER" id="PTHR30419">
    <property type="entry name" value="HTH-TYPE TRANSCRIPTIONAL REGULATOR YBHD"/>
    <property type="match status" value="1"/>
</dbReference>
<keyword evidence="3" id="KW-0238">DNA-binding</keyword>
<dbReference type="PRINTS" id="PR00039">
    <property type="entry name" value="HTHLYSR"/>
</dbReference>
<dbReference type="KEGG" id="parb:CJU94_34580"/>
<dbReference type="FunFam" id="1.10.10.10:FF:000001">
    <property type="entry name" value="LysR family transcriptional regulator"/>
    <property type="match status" value="1"/>
</dbReference>
<gene>
    <name evidence="6" type="ORF">CJU94_34580</name>
</gene>
<keyword evidence="2" id="KW-0805">Transcription regulation</keyword>
<dbReference type="Pfam" id="PF00126">
    <property type="entry name" value="HTH_1"/>
    <property type="match status" value="1"/>
</dbReference>
<protein>
    <recommendedName>
        <fullName evidence="5">HTH lysR-type domain-containing protein</fullName>
    </recommendedName>
</protein>
<comment type="similarity">
    <text evidence="1">Belongs to the LysR transcriptional regulatory family.</text>
</comment>
<evidence type="ECO:0000313" key="6">
    <source>
        <dbReference type="EMBL" id="ASW03323.1"/>
    </source>
</evidence>
<dbReference type="CDD" id="cd08436">
    <property type="entry name" value="PBP2_LTTR_like_3"/>
    <property type="match status" value="1"/>
</dbReference>
<evidence type="ECO:0000259" key="5">
    <source>
        <dbReference type="PROSITE" id="PS50931"/>
    </source>
</evidence>
<dbReference type="InterPro" id="IPR000847">
    <property type="entry name" value="LysR_HTH_N"/>
</dbReference>
<dbReference type="PANTHER" id="PTHR30419:SF31">
    <property type="entry name" value="BLR3139 PROTEIN"/>
    <property type="match status" value="1"/>
</dbReference>
<dbReference type="SUPFAM" id="SSF53850">
    <property type="entry name" value="Periplasmic binding protein-like II"/>
    <property type="match status" value="1"/>
</dbReference>
<name>A0A248VWS0_9BURK</name>
<dbReference type="Proteomes" id="UP000215158">
    <property type="component" value="Plasmid pBN1"/>
</dbReference>
<accession>A0A248VWS0</accession>
<dbReference type="InterPro" id="IPR005119">
    <property type="entry name" value="LysR_subst-bd"/>
</dbReference>
<dbReference type="InterPro" id="IPR050950">
    <property type="entry name" value="HTH-type_LysR_regulators"/>
</dbReference>
<dbReference type="AlphaFoldDB" id="A0A248VWS0"/>
<evidence type="ECO:0000256" key="2">
    <source>
        <dbReference type="ARBA" id="ARBA00023015"/>
    </source>
</evidence>
<dbReference type="EMBL" id="CP022991">
    <property type="protein sequence ID" value="ASW03323.1"/>
    <property type="molecule type" value="Genomic_DNA"/>
</dbReference>
<evidence type="ECO:0000256" key="1">
    <source>
        <dbReference type="ARBA" id="ARBA00009437"/>
    </source>
</evidence>
<keyword evidence="4" id="KW-0804">Transcription</keyword>
<reference evidence="6 7" key="1">
    <citation type="submission" date="2017-08" db="EMBL/GenBank/DDBJ databases">
        <title>Identification and genetic characteristics of simultaneous BTEX- and naphthalene-degrading Paraburkholderia sp. BN5 isolated from petroleum-contaminated soil.</title>
        <authorList>
            <person name="Lee Y."/>
            <person name="Jeon C.O."/>
        </authorList>
    </citation>
    <scope>NUCLEOTIDE SEQUENCE [LARGE SCALE GENOMIC DNA]</scope>
    <source>
        <strain evidence="6 7">BN5</strain>
        <plasmid evidence="6 7">pBN1</plasmid>
    </source>
</reference>
<dbReference type="GO" id="GO:0003677">
    <property type="term" value="F:DNA binding"/>
    <property type="evidence" value="ECO:0007669"/>
    <property type="project" value="UniProtKB-KW"/>
</dbReference>
<organism evidence="6 7">
    <name type="scientific">Paraburkholderia aromaticivorans</name>
    <dbReference type="NCBI Taxonomy" id="2026199"/>
    <lineage>
        <taxon>Bacteria</taxon>
        <taxon>Pseudomonadati</taxon>
        <taxon>Pseudomonadota</taxon>
        <taxon>Betaproteobacteria</taxon>
        <taxon>Burkholderiales</taxon>
        <taxon>Burkholderiaceae</taxon>
        <taxon>Paraburkholderia</taxon>
    </lineage>
</organism>
<evidence type="ECO:0000256" key="3">
    <source>
        <dbReference type="ARBA" id="ARBA00023125"/>
    </source>
</evidence>
<dbReference type="GO" id="GO:0005829">
    <property type="term" value="C:cytosol"/>
    <property type="evidence" value="ECO:0007669"/>
    <property type="project" value="TreeGrafter"/>
</dbReference>
<dbReference type="Gene3D" id="3.40.190.290">
    <property type="match status" value="1"/>
</dbReference>
<evidence type="ECO:0000256" key="4">
    <source>
        <dbReference type="ARBA" id="ARBA00023163"/>
    </source>
</evidence>
<dbReference type="InterPro" id="IPR036390">
    <property type="entry name" value="WH_DNA-bd_sf"/>
</dbReference>
<sequence length="304" mass="32746">MDLKQLEHFMAVAEERHFTRAARRLNLVQSGLSASIRSLEEDLGGPLFNRSTRRVALTPAGEVLFAEARRVLAAARDARHAVTQVHGLARGRLSIGAIHGLAPFVDLPASLGQFRAAFAGLDIELTLDGSRALIDEVREGRLDLAFTQPPDTSLDGIGSHMFACEGMVVVCATDHRFAGASELELADLADETFADLRPEWSVRRLVDRSFAAAGLQRRTSFEVNDMPMLIELAAHGLAITIVPESVAAARKNDPRGAAVATASLREAEEPCWELAAVFKGSAGEPLIPVARAFLDLLKLPVIAT</sequence>
<keyword evidence="6" id="KW-0614">Plasmid</keyword>
<feature type="domain" description="HTH lysR-type" evidence="5">
    <location>
        <begin position="1"/>
        <end position="58"/>
    </location>
</feature>
<dbReference type="SUPFAM" id="SSF46785">
    <property type="entry name" value="Winged helix' DNA-binding domain"/>
    <property type="match status" value="1"/>
</dbReference>
<dbReference type="Pfam" id="PF03466">
    <property type="entry name" value="LysR_substrate"/>
    <property type="match status" value="1"/>
</dbReference>
<proteinExistence type="inferred from homology"/>
<dbReference type="InterPro" id="IPR036388">
    <property type="entry name" value="WH-like_DNA-bd_sf"/>
</dbReference>
<evidence type="ECO:0000313" key="7">
    <source>
        <dbReference type="Proteomes" id="UP000215158"/>
    </source>
</evidence>
<keyword evidence="7" id="KW-1185">Reference proteome</keyword>
<geneLocation type="plasmid" evidence="6 7">
    <name>pBN1</name>
</geneLocation>